<dbReference type="AlphaFoldDB" id="A0A2I2KUF7"/>
<dbReference type="InterPro" id="IPR021202">
    <property type="entry name" value="Rv3654c-like"/>
</dbReference>
<evidence type="ECO:0000256" key="2">
    <source>
        <dbReference type="SAM" id="Phobius"/>
    </source>
</evidence>
<dbReference type="EMBL" id="FZMO01000243">
    <property type="protein sequence ID" value="SNQ49288.1"/>
    <property type="molecule type" value="Genomic_DNA"/>
</dbReference>
<accession>A0A2I2KUF7</accession>
<evidence type="ECO:0000313" key="4">
    <source>
        <dbReference type="EMBL" id="SNQ49288.1"/>
    </source>
</evidence>
<sequence>MTGWMAFGRRRHARDPTSAGGGRLPADAGSATVLLLAAMLALGCLAGLALTLTTIGAARQRAAAGADLAALAAAGMPPADAASVCSRAARISAANGTLLVDCHVVADAVEVTVQVALPGVRADVTAHARAGPWGQAAGAYQPPTDPTDTTDTTDTGLGQERASTGR</sequence>
<dbReference type="NCBIfam" id="TIGR03816">
    <property type="entry name" value="tadE_like_DECH"/>
    <property type="match status" value="1"/>
</dbReference>
<dbReference type="GO" id="GO:0004386">
    <property type="term" value="F:helicase activity"/>
    <property type="evidence" value="ECO:0007669"/>
    <property type="project" value="UniProtKB-KW"/>
</dbReference>
<keyword evidence="4" id="KW-0547">Nucleotide-binding</keyword>
<feature type="region of interest" description="Disordered" evidence="1">
    <location>
        <begin position="1"/>
        <end position="24"/>
    </location>
</feature>
<protein>
    <submittedName>
        <fullName evidence="4">Helicase/secretion neighborhood TadE-like protein</fullName>
    </submittedName>
</protein>
<keyword evidence="2" id="KW-0812">Transmembrane</keyword>
<keyword evidence="4" id="KW-0347">Helicase</keyword>
<feature type="region of interest" description="Disordered" evidence="1">
    <location>
        <begin position="133"/>
        <end position="166"/>
    </location>
</feature>
<feature type="domain" description="Putative Flp pilus-assembly TadG-like N-terminal" evidence="3">
    <location>
        <begin position="29"/>
        <end position="74"/>
    </location>
</feature>
<proteinExistence type="predicted"/>
<evidence type="ECO:0000256" key="1">
    <source>
        <dbReference type="SAM" id="MobiDB-lite"/>
    </source>
</evidence>
<keyword evidence="4" id="KW-0067">ATP-binding</keyword>
<gene>
    <name evidence="4" type="ORF">FRACA_3170002</name>
</gene>
<reference evidence="4 5" key="1">
    <citation type="submission" date="2017-06" db="EMBL/GenBank/DDBJ databases">
        <authorList>
            <person name="Kim H.J."/>
            <person name="Triplett B.A."/>
        </authorList>
    </citation>
    <scope>NUCLEOTIDE SEQUENCE [LARGE SCALE GENOMIC DNA]</scope>
    <source>
        <strain evidence="4">FRACA_ARgP5</strain>
    </source>
</reference>
<dbReference type="Proteomes" id="UP000234331">
    <property type="component" value="Unassembled WGS sequence"/>
</dbReference>
<keyword evidence="2" id="KW-0472">Membrane</keyword>
<feature type="compositionally biased region" description="Low complexity" evidence="1">
    <location>
        <begin position="146"/>
        <end position="155"/>
    </location>
</feature>
<feature type="transmembrane region" description="Helical" evidence="2">
    <location>
        <begin position="31"/>
        <end position="52"/>
    </location>
</feature>
<keyword evidence="2" id="KW-1133">Transmembrane helix</keyword>
<keyword evidence="5" id="KW-1185">Reference proteome</keyword>
<dbReference type="Pfam" id="PF13400">
    <property type="entry name" value="Tad"/>
    <property type="match status" value="1"/>
</dbReference>
<organism evidence="4 5">
    <name type="scientific">Frankia canadensis</name>
    <dbReference type="NCBI Taxonomy" id="1836972"/>
    <lineage>
        <taxon>Bacteria</taxon>
        <taxon>Bacillati</taxon>
        <taxon>Actinomycetota</taxon>
        <taxon>Actinomycetes</taxon>
        <taxon>Frankiales</taxon>
        <taxon>Frankiaceae</taxon>
        <taxon>Frankia</taxon>
    </lineage>
</organism>
<name>A0A2I2KUF7_9ACTN</name>
<evidence type="ECO:0000259" key="3">
    <source>
        <dbReference type="Pfam" id="PF13400"/>
    </source>
</evidence>
<evidence type="ECO:0000313" key="5">
    <source>
        <dbReference type="Proteomes" id="UP000234331"/>
    </source>
</evidence>
<keyword evidence="4" id="KW-0378">Hydrolase</keyword>
<dbReference type="InterPro" id="IPR028087">
    <property type="entry name" value="Tad_N"/>
</dbReference>